<dbReference type="KEGG" id="dha:DEHA2G00154g"/>
<dbReference type="EMBL" id="CR382139">
    <property type="protein sequence ID" value="CAG89972.2"/>
    <property type="molecule type" value="Genomic_DNA"/>
</dbReference>
<reference evidence="1 2" key="1">
    <citation type="journal article" date="2004" name="Nature">
        <title>Genome evolution in yeasts.</title>
        <authorList>
            <consortium name="Genolevures"/>
            <person name="Dujon B."/>
            <person name="Sherman D."/>
            <person name="Fischer G."/>
            <person name="Durrens P."/>
            <person name="Casaregola S."/>
            <person name="Lafontaine I."/>
            <person name="de Montigny J."/>
            <person name="Marck C."/>
            <person name="Neuveglise C."/>
            <person name="Talla E."/>
            <person name="Goffard N."/>
            <person name="Frangeul L."/>
            <person name="Aigle M."/>
            <person name="Anthouard V."/>
            <person name="Babour A."/>
            <person name="Barbe V."/>
            <person name="Barnay S."/>
            <person name="Blanchin S."/>
            <person name="Beckerich J.M."/>
            <person name="Beyne E."/>
            <person name="Bleykasten C."/>
            <person name="Boisrame A."/>
            <person name="Boyer J."/>
            <person name="Cattolico L."/>
            <person name="Confanioleri F."/>
            <person name="de Daruvar A."/>
            <person name="Despons L."/>
            <person name="Fabre E."/>
            <person name="Fairhead C."/>
            <person name="Ferry-Dumazet H."/>
            <person name="Groppi A."/>
            <person name="Hantraye F."/>
            <person name="Hennequin C."/>
            <person name="Jauniaux N."/>
            <person name="Joyet P."/>
            <person name="Kachouri R."/>
            <person name="Kerrest A."/>
            <person name="Koszul R."/>
            <person name="Lemaire M."/>
            <person name="Lesur I."/>
            <person name="Ma L."/>
            <person name="Muller H."/>
            <person name="Nicaud J.M."/>
            <person name="Nikolski M."/>
            <person name="Oztas S."/>
            <person name="Ozier-Kalogeropoulos O."/>
            <person name="Pellenz S."/>
            <person name="Potier S."/>
            <person name="Richard G.F."/>
            <person name="Straub M.L."/>
            <person name="Suleau A."/>
            <person name="Swennene D."/>
            <person name="Tekaia F."/>
            <person name="Wesolowski-Louvel M."/>
            <person name="Westhof E."/>
            <person name="Wirth B."/>
            <person name="Zeniou-Meyer M."/>
            <person name="Zivanovic I."/>
            <person name="Bolotin-Fukuhara M."/>
            <person name="Thierry A."/>
            <person name="Bouchier C."/>
            <person name="Caudron B."/>
            <person name="Scarpelli C."/>
            <person name="Gaillardin C."/>
            <person name="Weissenbach J."/>
            <person name="Wincker P."/>
            <person name="Souciet J.L."/>
        </authorList>
    </citation>
    <scope>NUCLEOTIDE SEQUENCE [LARGE SCALE GENOMIC DNA]</scope>
    <source>
        <strain evidence="2">ATCC 36239 / CBS 767 / BCRC 21394 / JCM 1990 / NBRC 0083 / IGC 2968</strain>
    </source>
</reference>
<evidence type="ECO:0000313" key="1">
    <source>
        <dbReference type="EMBL" id="CAG89972.2"/>
    </source>
</evidence>
<dbReference type="GeneID" id="2904389"/>
<sequence length="124" mass="14594">MKKSWITRWIMRSSIMGWRLLSTVTEYSRYKHGILYSKYNGDISLDRKKYTELSLILITLLHISCLPARSRDQSINGDGNKLLVSRVNFLGSTHGSCYLYNKLANDKYPIIRETRPYLSRLIMW</sequence>
<evidence type="ECO:0000313" key="2">
    <source>
        <dbReference type="Proteomes" id="UP000000599"/>
    </source>
</evidence>
<name>Q6BJT6_DEBHA</name>
<accession>Q6BJT6</accession>
<dbReference type="Proteomes" id="UP000000599">
    <property type="component" value="Chromosome G"/>
</dbReference>
<organism evidence="1 2">
    <name type="scientific">Debaryomyces hansenii (strain ATCC 36239 / CBS 767 / BCRC 21394 / JCM 1990 / NBRC 0083 / IGC 2968)</name>
    <name type="common">Yeast</name>
    <name type="synonym">Torulaspora hansenii</name>
    <dbReference type="NCBI Taxonomy" id="284592"/>
    <lineage>
        <taxon>Eukaryota</taxon>
        <taxon>Fungi</taxon>
        <taxon>Dikarya</taxon>
        <taxon>Ascomycota</taxon>
        <taxon>Saccharomycotina</taxon>
        <taxon>Pichiomycetes</taxon>
        <taxon>Debaryomycetaceae</taxon>
        <taxon>Debaryomyces</taxon>
    </lineage>
</organism>
<dbReference type="InParanoid" id="Q6BJT6"/>
<keyword evidence="2" id="KW-1185">Reference proteome</keyword>
<dbReference type="RefSeq" id="XP_461535.2">
    <property type="nucleotide sequence ID" value="XM_461535.1"/>
</dbReference>
<dbReference type="VEuPathDB" id="FungiDB:DEHA2G00154g"/>
<proteinExistence type="predicted"/>
<protein>
    <submittedName>
        <fullName evidence="1">DEHA2G00154p</fullName>
    </submittedName>
</protein>
<gene>
    <name evidence="1" type="ordered locus">DEHA2G00154g</name>
</gene>
<dbReference type="HOGENOM" id="CLU_2003844_0_0_1"/>
<dbReference type="AlphaFoldDB" id="Q6BJT6"/>